<proteinExistence type="predicted"/>
<dbReference type="Gramene" id="OMO54151">
    <property type="protein sequence ID" value="OMO54151"/>
    <property type="gene ID" value="CCACVL1_28022"/>
</dbReference>
<keyword evidence="3" id="KW-1185">Reference proteome</keyword>
<accession>A0A1R3G7X4</accession>
<feature type="region of interest" description="Disordered" evidence="1">
    <location>
        <begin position="1"/>
        <end position="73"/>
    </location>
</feature>
<dbReference type="EMBL" id="AWWV01015029">
    <property type="protein sequence ID" value="OMO54151.1"/>
    <property type="molecule type" value="Genomic_DNA"/>
</dbReference>
<gene>
    <name evidence="2" type="ORF">CCACVL1_28022</name>
</gene>
<evidence type="ECO:0000313" key="2">
    <source>
        <dbReference type="EMBL" id="OMO54151.1"/>
    </source>
</evidence>
<protein>
    <submittedName>
        <fullName evidence="2">Uncharacterized protein</fullName>
    </submittedName>
</protein>
<feature type="compositionally biased region" description="Polar residues" evidence="1">
    <location>
        <begin position="1"/>
        <end position="14"/>
    </location>
</feature>
<organism evidence="2 3">
    <name type="scientific">Corchorus capsularis</name>
    <name type="common">Jute</name>
    <dbReference type="NCBI Taxonomy" id="210143"/>
    <lineage>
        <taxon>Eukaryota</taxon>
        <taxon>Viridiplantae</taxon>
        <taxon>Streptophyta</taxon>
        <taxon>Embryophyta</taxon>
        <taxon>Tracheophyta</taxon>
        <taxon>Spermatophyta</taxon>
        <taxon>Magnoliopsida</taxon>
        <taxon>eudicotyledons</taxon>
        <taxon>Gunneridae</taxon>
        <taxon>Pentapetalae</taxon>
        <taxon>rosids</taxon>
        <taxon>malvids</taxon>
        <taxon>Malvales</taxon>
        <taxon>Malvaceae</taxon>
        <taxon>Grewioideae</taxon>
        <taxon>Apeibeae</taxon>
        <taxon>Corchorus</taxon>
    </lineage>
</organism>
<dbReference type="AlphaFoldDB" id="A0A1R3G7X4"/>
<reference evidence="2 3" key="1">
    <citation type="submission" date="2013-09" db="EMBL/GenBank/DDBJ databases">
        <title>Corchorus capsularis genome sequencing.</title>
        <authorList>
            <person name="Alam M."/>
            <person name="Haque M.S."/>
            <person name="Islam M.S."/>
            <person name="Emdad E.M."/>
            <person name="Islam M.M."/>
            <person name="Ahmed B."/>
            <person name="Halim A."/>
            <person name="Hossen Q.M.M."/>
            <person name="Hossain M.Z."/>
            <person name="Ahmed R."/>
            <person name="Khan M.M."/>
            <person name="Islam R."/>
            <person name="Rashid M.M."/>
            <person name="Khan S.A."/>
            <person name="Rahman M.S."/>
            <person name="Alam M."/>
        </authorList>
    </citation>
    <scope>NUCLEOTIDE SEQUENCE [LARGE SCALE GENOMIC DNA]</scope>
    <source>
        <strain evidence="3">cv. CVL-1</strain>
        <tissue evidence="2">Whole seedling</tissue>
    </source>
</reference>
<evidence type="ECO:0000256" key="1">
    <source>
        <dbReference type="SAM" id="MobiDB-lite"/>
    </source>
</evidence>
<feature type="compositionally biased region" description="Polar residues" evidence="1">
    <location>
        <begin position="27"/>
        <end position="36"/>
    </location>
</feature>
<evidence type="ECO:0000313" key="3">
    <source>
        <dbReference type="Proteomes" id="UP000188268"/>
    </source>
</evidence>
<comment type="caution">
    <text evidence="2">The sequence shown here is derived from an EMBL/GenBank/DDBJ whole genome shotgun (WGS) entry which is preliminary data.</text>
</comment>
<sequence>MEGRKSSSPTNMILMTQPREKVAQRKGLQTSKAVQVQQENEEQSSTESQPEEQQPPRHFPAPVPNGASKERPN</sequence>
<dbReference type="Proteomes" id="UP000188268">
    <property type="component" value="Unassembled WGS sequence"/>
</dbReference>
<name>A0A1R3G7X4_COCAP</name>